<proteinExistence type="predicted"/>
<organism evidence="1 2">
    <name type="scientific">Halteria grandinella</name>
    <dbReference type="NCBI Taxonomy" id="5974"/>
    <lineage>
        <taxon>Eukaryota</taxon>
        <taxon>Sar</taxon>
        <taxon>Alveolata</taxon>
        <taxon>Ciliophora</taxon>
        <taxon>Intramacronucleata</taxon>
        <taxon>Spirotrichea</taxon>
        <taxon>Stichotrichia</taxon>
        <taxon>Sporadotrichida</taxon>
        <taxon>Halteriidae</taxon>
        <taxon>Halteria</taxon>
    </lineage>
</organism>
<name>A0A8J8NCU2_HALGN</name>
<accession>A0A8J8NCU2</accession>
<evidence type="ECO:0000313" key="1">
    <source>
        <dbReference type="EMBL" id="TNV72638.1"/>
    </source>
</evidence>
<comment type="caution">
    <text evidence="1">The sequence shown here is derived from an EMBL/GenBank/DDBJ whole genome shotgun (WGS) entry which is preliminary data.</text>
</comment>
<dbReference type="EMBL" id="RRYP01021530">
    <property type="protein sequence ID" value="TNV72638.1"/>
    <property type="molecule type" value="Genomic_DNA"/>
</dbReference>
<dbReference type="Proteomes" id="UP000785679">
    <property type="component" value="Unassembled WGS sequence"/>
</dbReference>
<gene>
    <name evidence="1" type="ORF">FGO68_gene7909</name>
</gene>
<reference evidence="1" key="1">
    <citation type="submission" date="2019-06" db="EMBL/GenBank/DDBJ databases">
        <authorList>
            <person name="Zheng W."/>
        </authorList>
    </citation>
    <scope>NUCLEOTIDE SEQUENCE</scope>
    <source>
        <strain evidence="1">QDHG01</strain>
    </source>
</reference>
<evidence type="ECO:0000313" key="2">
    <source>
        <dbReference type="Proteomes" id="UP000785679"/>
    </source>
</evidence>
<dbReference type="AlphaFoldDB" id="A0A8J8NCU2"/>
<sequence length="134" mass="15800">MQKSIKYRSVRGSDTKAYSIASRNGRRARIDRGFVRWGLSWRQKLQVQAYRPEQSRYLRVGKESLAKRESNRQMNQLRYLRAIHPMETSPQAGTGIREYLKYLMIKQATPVAGTQGVRVRYPFHNQTWIDHVCK</sequence>
<keyword evidence="2" id="KW-1185">Reference proteome</keyword>
<protein>
    <submittedName>
        <fullName evidence="1">Uncharacterized protein</fullName>
    </submittedName>
</protein>